<sequence length="111" mass="13112">MVLDLHKFYQATNPSKTLAVENAEDRKYYIDFSSVRGGLESIVRSQRNRLVLAITDDEWNLLRQVAKQKKVTGDQNYQTLIRSLFVHEYYDQEEPWFDINPILAEAKEFQL</sequence>
<accession>K9WB07</accession>
<organism evidence="1 2">
    <name type="scientific">Allocoleopsis franciscana PCC 7113</name>
    <dbReference type="NCBI Taxonomy" id="1173027"/>
    <lineage>
        <taxon>Bacteria</taxon>
        <taxon>Bacillati</taxon>
        <taxon>Cyanobacteriota</taxon>
        <taxon>Cyanophyceae</taxon>
        <taxon>Coleofasciculales</taxon>
        <taxon>Coleofasciculaceae</taxon>
        <taxon>Allocoleopsis</taxon>
        <taxon>Allocoleopsis franciscana</taxon>
    </lineage>
</organism>
<dbReference type="RefSeq" id="WP_015180850.1">
    <property type="nucleotide sequence ID" value="NC_019738.1"/>
</dbReference>
<dbReference type="eggNOG" id="COG0468">
    <property type="taxonomic scope" value="Bacteria"/>
</dbReference>
<dbReference type="PATRIC" id="fig|1173027.3.peg.855"/>
<dbReference type="HOGENOM" id="CLU_2155450_0_0_3"/>
<dbReference type="eggNOG" id="COG4928">
    <property type="taxonomic scope" value="Bacteria"/>
</dbReference>
<proteinExistence type="predicted"/>
<dbReference type="Proteomes" id="UP000010471">
    <property type="component" value="Chromosome"/>
</dbReference>
<evidence type="ECO:0000313" key="2">
    <source>
        <dbReference type="Proteomes" id="UP000010471"/>
    </source>
</evidence>
<dbReference type="AlphaFoldDB" id="K9WB07"/>
<gene>
    <name evidence="1" type="ORF">Mic7113_0777</name>
</gene>
<dbReference type="KEGG" id="mic:Mic7113_0777"/>
<dbReference type="STRING" id="1173027.Mic7113_0777"/>
<dbReference type="EMBL" id="CP003630">
    <property type="protein sequence ID" value="AFZ16687.1"/>
    <property type="molecule type" value="Genomic_DNA"/>
</dbReference>
<protein>
    <submittedName>
        <fullName evidence="1">Uncharacterized protein</fullName>
    </submittedName>
</protein>
<name>K9WB07_9CYAN</name>
<reference evidence="1 2" key="1">
    <citation type="submission" date="2012-06" db="EMBL/GenBank/DDBJ databases">
        <title>Finished chromosome of genome of Microcoleus sp. PCC 7113.</title>
        <authorList>
            <consortium name="US DOE Joint Genome Institute"/>
            <person name="Gugger M."/>
            <person name="Coursin T."/>
            <person name="Rippka R."/>
            <person name="Tandeau De Marsac N."/>
            <person name="Huntemann M."/>
            <person name="Wei C.-L."/>
            <person name="Han J."/>
            <person name="Detter J.C."/>
            <person name="Han C."/>
            <person name="Tapia R."/>
            <person name="Chen A."/>
            <person name="Kyrpides N."/>
            <person name="Mavromatis K."/>
            <person name="Markowitz V."/>
            <person name="Szeto E."/>
            <person name="Ivanova N."/>
            <person name="Pagani I."/>
            <person name="Pati A."/>
            <person name="Goodwin L."/>
            <person name="Nordberg H.P."/>
            <person name="Cantor M.N."/>
            <person name="Hua S.X."/>
            <person name="Woyke T."/>
            <person name="Kerfeld C.A."/>
        </authorList>
    </citation>
    <scope>NUCLEOTIDE SEQUENCE [LARGE SCALE GENOMIC DNA]</scope>
    <source>
        <strain evidence="1 2">PCC 7113</strain>
    </source>
</reference>
<evidence type="ECO:0000313" key="1">
    <source>
        <dbReference type="EMBL" id="AFZ16687.1"/>
    </source>
</evidence>
<keyword evidence="2" id="KW-1185">Reference proteome</keyword>